<feature type="transmembrane region" description="Helical" evidence="6">
    <location>
        <begin position="96"/>
        <end position="115"/>
    </location>
</feature>
<dbReference type="GO" id="GO:0005886">
    <property type="term" value="C:plasma membrane"/>
    <property type="evidence" value="ECO:0007669"/>
    <property type="project" value="UniProtKB-SubCell"/>
</dbReference>
<dbReference type="InterPro" id="IPR001851">
    <property type="entry name" value="ABC_transp_permease"/>
</dbReference>
<evidence type="ECO:0000256" key="5">
    <source>
        <dbReference type="ARBA" id="ARBA00023136"/>
    </source>
</evidence>
<evidence type="ECO:0000256" key="2">
    <source>
        <dbReference type="ARBA" id="ARBA00022475"/>
    </source>
</evidence>
<dbReference type="PANTHER" id="PTHR43370:SF2">
    <property type="entry name" value="ABC TRANSPORTER PERMEASE PROTEIN"/>
    <property type="match status" value="1"/>
</dbReference>
<dbReference type="CDD" id="cd06580">
    <property type="entry name" value="TM_PBP1_transp_TpRbsC_like"/>
    <property type="match status" value="1"/>
</dbReference>
<dbReference type="AlphaFoldDB" id="A0A6J6QEE8"/>
<feature type="transmembrane region" description="Helical" evidence="6">
    <location>
        <begin position="38"/>
        <end position="58"/>
    </location>
</feature>
<protein>
    <submittedName>
        <fullName evidence="7">Unannotated protein</fullName>
    </submittedName>
</protein>
<sequence length="319" mass="33073">MNNSILVVVLASAVTYGTPLLYSALGELVAERSGVLNLGVEGMMLVGAVMGFWAVQTIPGPGPLVLIIAVCVAAIAAGLMALIHAFLVITLRANQIVSGLALTIFAGAGGLSSYLGNDLNLADAPAKHAFGAFFPHSMQTLPVVGPIFFEQNALVFVAWLFVGGVAFYLARTRPGLNLKAVGEAPAAADAMGINVTRTRYIHTVVGGAFAGIGGATFSLAITPQWVDGLTQGAGWIAIALVIFAFWRPALCLVGAYFFGAFAGLPFTLQARGVTVAPELFQALPYVMTILVLVTVSAAGARRRLGAPGALGTPYVREER</sequence>
<keyword evidence="3 6" id="KW-0812">Transmembrane</keyword>
<dbReference type="EMBL" id="CAEZXP010000007">
    <property type="protein sequence ID" value="CAB4707535.1"/>
    <property type="molecule type" value="Genomic_DNA"/>
</dbReference>
<evidence type="ECO:0000256" key="3">
    <source>
        <dbReference type="ARBA" id="ARBA00022692"/>
    </source>
</evidence>
<comment type="subcellular location">
    <subcellularLocation>
        <location evidence="1">Cell membrane</location>
        <topology evidence="1">Multi-pass membrane protein</topology>
    </subcellularLocation>
</comment>
<evidence type="ECO:0000313" key="7">
    <source>
        <dbReference type="EMBL" id="CAB4707535.1"/>
    </source>
</evidence>
<gene>
    <name evidence="7" type="ORF">UFOPK2399_01772</name>
</gene>
<keyword evidence="2" id="KW-1003">Cell membrane</keyword>
<keyword evidence="5 6" id="KW-0472">Membrane</keyword>
<reference evidence="7" key="1">
    <citation type="submission" date="2020-05" db="EMBL/GenBank/DDBJ databases">
        <authorList>
            <person name="Chiriac C."/>
            <person name="Salcher M."/>
            <person name="Ghai R."/>
            <person name="Kavagutti S V."/>
        </authorList>
    </citation>
    <scope>NUCLEOTIDE SEQUENCE</scope>
</reference>
<feature type="transmembrane region" description="Helical" evidence="6">
    <location>
        <begin position="282"/>
        <end position="300"/>
    </location>
</feature>
<organism evidence="7">
    <name type="scientific">freshwater metagenome</name>
    <dbReference type="NCBI Taxonomy" id="449393"/>
    <lineage>
        <taxon>unclassified sequences</taxon>
        <taxon>metagenomes</taxon>
        <taxon>ecological metagenomes</taxon>
    </lineage>
</organism>
<accession>A0A6J6QEE8</accession>
<keyword evidence="4 6" id="KW-1133">Transmembrane helix</keyword>
<evidence type="ECO:0000256" key="6">
    <source>
        <dbReference type="SAM" id="Phobius"/>
    </source>
</evidence>
<dbReference type="PANTHER" id="PTHR43370">
    <property type="entry name" value="SUGAR ABC TRANSPORTER INTEGRAL MEMBRANE PROTEIN-RELATED"/>
    <property type="match status" value="1"/>
</dbReference>
<dbReference type="Pfam" id="PF02653">
    <property type="entry name" value="BPD_transp_2"/>
    <property type="match status" value="1"/>
</dbReference>
<dbReference type="GO" id="GO:0022857">
    <property type="term" value="F:transmembrane transporter activity"/>
    <property type="evidence" value="ECO:0007669"/>
    <property type="project" value="InterPro"/>
</dbReference>
<feature type="transmembrane region" description="Helical" evidence="6">
    <location>
        <begin position="6"/>
        <end position="26"/>
    </location>
</feature>
<feature type="transmembrane region" description="Helical" evidence="6">
    <location>
        <begin position="153"/>
        <end position="170"/>
    </location>
</feature>
<name>A0A6J6QEE8_9ZZZZ</name>
<proteinExistence type="predicted"/>
<feature type="transmembrane region" description="Helical" evidence="6">
    <location>
        <begin position="200"/>
        <end position="222"/>
    </location>
</feature>
<evidence type="ECO:0000256" key="4">
    <source>
        <dbReference type="ARBA" id="ARBA00022989"/>
    </source>
</evidence>
<feature type="transmembrane region" description="Helical" evidence="6">
    <location>
        <begin position="64"/>
        <end position="89"/>
    </location>
</feature>
<evidence type="ECO:0000256" key="1">
    <source>
        <dbReference type="ARBA" id="ARBA00004651"/>
    </source>
</evidence>